<accession>A0A1I2GZL3</accession>
<evidence type="ECO:0000313" key="1">
    <source>
        <dbReference type="EMBL" id="SFF22590.1"/>
    </source>
</evidence>
<dbReference type="EMBL" id="FONN01000019">
    <property type="protein sequence ID" value="SFF22590.1"/>
    <property type="molecule type" value="Genomic_DNA"/>
</dbReference>
<protein>
    <submittedName>
        <fullName evidence="1">Uncharacterized protein</fullName>
    </submittedName>
</protein>
<proteinExistence type="predicted"/>
<evidence type="ECO:0000313" key="2">
    <source>
        <dbReference type="Proteomes" id="UP000183410"/>
    </source>
</evidence>
<name>A0A1I2GZL3_9BACL</name>
<dbReference type="RefSeq" id="WP_074904957.1">
    <property type="nucleotide sequence ID" value="NZ_FONN01000019.1"/>
</dbReference>
<reference evidence="2" key="1">
    <citation type="submission" date="2016-10" db="EMBL/GenBank/DDBJ databases">
        <authorList>
            <person name="Varghese N."/>
            <person name="Submissions S."/>
        </authorList>
    </citation>
    <scope>NUCLEOTIDE SEQUENCE [LARGE SCALE GENOMIC DNA]</scope>
    <source>
        <strain evidence="2">CGMCC 1.10223</strain>
    </source>
</reference>
<dbReference type="AlphaFoldDB" id="A0A1I2GZL3"/>
<organism evidence="1 2">
    <name type="scientific">Paenibacillus algorifonticola</name>
    <dbReference type="NCBI Taxonomy" id="684063"/>
    <lineage>
        <taxon>Bacteria</taxon>
        <taxon>Bacillati</taxon>
        <taxon>Bacillota</taxon>
        <taxon>Bacilli</taxon>
        <taxon>Bacillales</taxon>
        <taxon>Paenibacillaceae</taxon>
        <taxon>Paenibacillus</taxon>
    </lineage>
</organism>
<gene>
    <name evidence="1" type="ORF">SAMN04487969_11930</name>
</gene>
<dbReference type="Proteomes" id="UP000183410">
    <property type="component" value="Unassembled WGS sequence"/>
</dbReference>
<sequence>MSKTELDEATDRIVKYLHTEFLQAAEGGEEQLQRFLSATVFTIGSFIPSSVEKESIIPFTTTIMEAVAAGIQTGLKIANVPGELTIVTGRRSS</sequence>
<keyword evidence="2" id="KW-1185">Reference proteome</keyword>